<sequence>MDPSYTFTYILTTSRGHTTLPKPLAYRERILFDHFIQRKEDIRSQSIQVFHPSVLIWKISKNYKQELQNEVGALLEFRDVVMETFPQLRAKLRCGSQTGGGAVPATSTRWEPGIRVRRKQRCTDLEQPQLRSRSNSRSKGGGGVGSASSVVQDSGFCTESSKKNSEPEDELWCLLELIQNKGTRLRLEVESLKDKYGRSRSLGELGAASPPAQLVQANHAYQALLHEKELLLDRVTEMEAENLAQAAETSELTTRLNRLAEEKRQLELLLGTGLPAPAESGAGPPVTEGTSSSLETTPLSNQPNLRLGTLDGIVSTPTQRIHCPKGVTPDKEVTAAILRETNVIELQRHLITTTYENQVIQRRFERISKCKANLLQQLEKFKEENEDLRFQLEEKSIELEGTRARIRLLEKQTSLALQNTPPHHITGGIPTRNSSSGGETGASCGEDNSSTESAHGHGGSSPRRRPPSRIPLKSYTAPKPPSAPPNSLRRSPRPQQQQQQSAGELRTPTPAIRKATPRNSSSSSTPLQSNIQQASTTPTTTGTNSTDDSKVELDSLEKASTAIQADRSLRSVELYDSIDTSSWRDSSGGATTGADDGGDEAMADLDSLENNNSHTLSSSAAAATSPPAVVTSSVATQRALPPL</sequence>
<feature type="compositionally biased region" description="Low complexity" evidence="2">
    <location>
        <begin position="617"/>
        <end position="636"/>
    </location>
</feature>
<feature type="coiled-coil region" evidence="1">
    <location>
        <begin position="221"/>
        <end position="269"/>
    </location>
</feature>
<dbReference type="AlphaFoldDB" id="T1I9L1"/>
<dbReference type="Proteomes" id="UP000015103">
    <property type="component" value="Unassembled WGS sequence"/>
</dbReference>
<protein>
    <submittedName>
        <fullName evidence="3">Uncharacterized protein</fullName>
    </submittedName>
</protein>
<feature type="region of interest" description="Disordered" evidence="2">
    <location>
        <begin position="117"/>
        <end position="150"/>
    </location>
</feature>
<feature type="compositionally biased region" description="Low complexity" evidence="2">
    <location>
        <begin position="585"/>
        <end position="594"/>
    </location>
</feature>
<proteinExistence type="predicted"/>
<feature type="compositionally biased region" description="Polar residues" evidence="2">
    <location>
        <begin position="525"/>
        <end position="535"/>
    </location>
</feature>
<feature type="region of interest" description="Disordered" evidence="2">
    <location>
        <begin position="414"/>
        <end position="555"/>
    </location>
</feature>
<feature type="compositionally biased region" description="Polar residues" evidence="2">
    <location>
        <begin position="288"/>
        <end position="304"/>
    </location>
</feature>
<keyword evidence="1" id="KW-0175">Coiled coil</keyword>
<dbReference type="VEuPathDB" id="VectorBase:RPRC012982"/>
<dbReference type="EnsemblMetazoa" id="RPRC012982-RA">
    <property type="protein sequence ID" value="RPRC012982-PA"/>
    <property type="gene ID" value="RPRC012982"/>
</dbReference>
<feature type="compositionally biased region" description="Low complexity" evidence="2">
    <location>
        <begin position="485"/>
        <end position="501"/>
    </location>
</feature>
<feature type="compositionally biased region" description="Low complexity" evidence="2">
    <location>
        <begin position="536"/>
        <end position="546"/>
    </location>
</feature>
<dbReference type="OMA" id="SHEDSLW"/>
<keyword evidence="4" id="KW-1185">Reference proteome</keyword>
<evidence type="ECO:0000313" key="3">
    <source>
        <dbReference type="EnsemblMetazoa" id="RPRC012982-PA"/>
    </source>
</evidence>
<evidence type="ECO:0000313" key="4">
    <source>
        <dbReference type="Proteomes" id="UP000015103"/>
    </source>
</evidence>
<feature type="region of interest" description="Disordered" evidence="2">
    <location>
        <begin position="273"/>
        <end position="306"/>
    </location>
</feature>
<accession>T1I9L1</accession>
<feature type="region of interest" description="Disordered" evidence="2">
    <location>
        <begin position="577"/>
        <end position="643"/>
    </location>
</feature>
<dbReference type="eggNOG" id="ENOG502QTQK">
    <property type="taxonomic scope" value="Eukaryota"/>
</dbReference>
<dbReference type="EMBL" id="ACPB03021085">
    <property type="status" value="NOT_ANNOTATED_CDS"/>
    <property type="molecule type" value="Genomic_DNA"/>
</dbReference>
<name>T1I9L1_RHOPR</name>
<evidence type="ECO:0000256" key="1">
    <source>
        <dbReference type="SAM" id="Coils"/>
    </source>
</evidence>
<organism evidence="3 4">
    <name type="scientific">Rhodnius prolixus</name>
    <name type="common">Triatomid bug</name>
    <dbReference type="NCBI Taxonomy" id="13249"/>
    <lineage>
        <taxon>Eukaryota</taxon>
        <taxon>Metazoa</taxon>
        <taxon>Ecdysozoa</taxon>
        <taxon>Arthropoda</taxon>
        <taxon>Hexapoda</taxon>
        <taxon>Insecta</taxon>
        <taxon>Pterygota</taxon>
        <taxon>Neoptera</taxon>
        <taxon>Paraneoptera</taxon>
        <taxon>Hemiptera</taxon>
        <taxon>Heteroptera</taxon>
        <taxon>Panheteroptera</taxon>
        <taxon>Cimicomorpha</taxon>
        <taxon>Reduviidae</taxon>
        <taxon>Triatominae</taxon>
        <taxon>Rhodnius</taxon>
    </lineage>
</organism>
<feature type="coiled-coil region" evidence="1">
    <location>
        <begin position="371"/>
        <end position="412"/>
    </location>
</feature>
<evidence type="ECO:0000256" key="2">
    <source>
        <dbReference type="SAM" id="MobiDB-lite"/>
    </source>
</evidence>
<dbReference type="InParanoid" id="T1I9L1"/>
<dbReference type="STRING" id="13249.T1I9L1"/>
<feature type="compositionally biased region" description="Acidic residues" evidence="2">
    <location>
        <begin position="596"/>
        <end position="607"/>
    </location>
</feature>
<reference evidence="3" key="1">
    <citation type="submission" date="2015-05" db="UniProtKB">
        <authorList>
            <consortium name="EnsemblMetazoa"/>
        </authorList>
    </citation>
    <scope>IDENTIFICATION</scope>
</reference>
<dbReference type="HOGENOM" id="CLU_425999_0_0_1"/>